<keyword evidence="3" id="KW-1185">Reference proteome</keyword>
<protein>
    <recommendedName>
        <fullName evidence="4">ABC transporter ATP-binding protein</fullName>
    </recommendedName>
</protein>
<evidence type="ECO:0008006" key="4">
    <source>
        <dbReference type="Google" id="ProtNLM"/>
    </source>
</evidence>
<keyword evidence="1" id="KW-1133">Transmembrane helix</keyword>
<feature type="transmembrane region" description="Helical" evidence="1">
    <location>
        <begin position="47"/>
        <end position="69"/>
    </location>
</feature>
<dbReference type="AlphaFoldDB" id="A0A1H1PGX8"/>
<dbReference type="Proteomes" id="UP000199649">
    <property type="component" value="Chromosome I"/>
</dbReference>
<gene>
    <name evidence="2" type="ORF">SAMN04489719_1553</name>
</gene>
<accession>A0A1H1PGX8</accession>
<dbReference type="EMBL" id="LT629734">
    <property type="protein sequence ID" value="SDS10551.1"/>
    <property type="molecule type" value="Genomic_DNA"/>
</dbReference>
<reference evidence="3" key="1">
    <citation type="submission" date="2016-10" db="EMBL/GenBank/DDBJ databases">
        <authorList>
            <person name="Varghese N."/>
            <person name="Submissions S."/>
        </authorList>
    </citation>
    <scope>NUCLEOTIDE SEQUENCE [LARGE SCALE GENOMIC DNA]</scope>
    <source>
        <strain evidence="3">DSM 22965</strain>
    </source>
</reference>
<keyword evidence="1" id="KW-0812">Transmembrane</keyword>
<proteinExistence type="predicted"/>
<organism evidence="2 3">
    <name type="scientific">Agrococcus carbonis</name>
    <dbReference type="NCBI Taxonomy" id="684552"/>
    <lineage>
        <taxon>Bacteria</taxon>
        <taxon>Bacillati</taxon>
        <taxon>Actinomycetota</taxon>
        <taxon>Actinomycetes</taxon>
        <taxon>Micrococcales</taxon>
        <taxon>Microbacteriaceae</taxon>
        <taxon>Agrococcus</taxon>
    </lineage>
</organism>
<dbReference type="STRING" id="684552.SAMN04489719_1553"/>
<sequence length="87" mass="9446">MSDQRPTPDQPSRRQRLKPFEYLAFAGGVGVFIGLVILLAVRDVVLALVFGGIGFIATLLLTATMMLAIKPKGRSSADLDKREGFEP</sequence>
<evidence type="ECO:0000256" key="1">
    <source>
        <dbReference type="SAM" id="Phobius"/>
    </source>
</evidence>
<feature type="transmembrane region" description="Helical" evidence="1">
    <location>
        <begin position="20"/>
        <end position="41"/>
    </location>
</feature>
<name>A0A1H1PGX8_9MICO</name>
<evidence type="ECO:0000313" key="3">
    <source>
        <dbReference type="Proteomes" id="UP000199649"/>
    </source>
</evidence>
<evidence type="ECO:0000313" key="2">
    <source>
        <dbReference type="EMBL" id="SDS10551.1"/>
    </source>
</evidence>
<dbReference type="RefSeq" id="WP_092666479.1">
    <property type="nucleotide sequence ID" value="NZ_LT629734.1"/>
</dbReference>
<keyword evidence="1" id="KW-0472">Membrane</keyword>